<dbReference type="NCBIfam" id="TIGR01868">
    <property type="entry name" value="casD_Cas5e"/>
    <property type="match status" value="1"/>
</dbReference>
<organism evidence="2 3">
    <name type="scientific">Cellvibrio fontiphilus</name>
    <dbReference type="NCBI Taxonomy" id="1815559"/>
    <lineage>
        <taxon>Bacteria</taxon>
        <taxon>Pseudomonadati</taxon>
        <taxon>Pseudomonadota</taxon>
        <taxon>Gammaproteobacteria</taxon>
        <taxon>Cellvibrionales</taxon>
        <taxon>Cellvibrionaceae</taxon>
        <taxon>Cellvibrio</taxon>
    </lineage>
</organism>
<name>A0ABV7FK58_9GAMM</name>
<comment type="caution">
    <text evidence="2">The sequence shown here is derived from an EMBL/GenBank/DDBJ whole genome shotgun (WGS) entry which is preliminary data.</text>
</comment>
<proteinExistence type="predicted"/>
<dbReference type="CDD" id="cd09645">
    <property type="entry name" value="Cas5_I-E"/>
    <property type="match status" value="1"/>
</dbReference>
<keyword evidence="3" id="KW-1185">Reference proteome</keyword>
<keyword evidence="1" id="KW-0051">Antiviral defense</keyword>
<dbReference type="Pfam" id="PF09704">
    <property type="entry name" value="Cas_Cas5d"/>
    <property type="match status" value="1"/>
</dbReference>
<reference evidence="3" key="1">
    <citation type="journal article" date="2019" name="Int. J. Syst. Evol. Microbiol.">
        <title>The Global Catalogue of Microorganisms (GCM) 10K type strain sequencing project: providing services to taxonomists for standard genome sequencing and annotation.</title>
        <authorList>
            <consortium name="The Broad Institute Genomics Platform"/>
            <consortium name="The Broad Institute Genome Sequencing Center for Infectious Disease"/>
            <person name="Wu L."/>
            <person name="Ma J."/>
        </authorList>
    </citation>
    <scope>NUCLEOTIDE SEQUENCE [LARGE SCALE GENOMIC DNA]</scope>
    <source>
        <strain evidence="3">KCTC 52237</strain>
    </source>
</reference>
<dbReference type="InterPro" id="IPR010147">
    <property type="entry name" value="CRISPR-assoc_prot_CasD"/>
</dbReference>
<gene>
    <name evidence="2" type="primary">cas5e</name>
    <name evidence="2" type="ORF">ACFODX_15650</name>
</gene>
<dbReference type="RefSeq" id="WP_378120852.1">
    <property type="nucleotide sequence ID" value="NZ_JBHRTF010000006.1"/>
</dbReference>
<accession>A0ABV7FK58</accession>
<dbReference type="Gene3D" id="3.30.70.2660">
    <property type="match status" value="1"/>
</dbReference>
<dbReference type="NCBIfam" id="TIGR02593">
    <property type="entry name" value="CRISPR_cas5"/>
    <property type="match status" value="1"/>
</dbReference>
<sequence length="217" mass="24334">MQDYLILKLDGVLQAWGRESFEGLRPSELFPGRSALLGLIGACLGIDRLDQSSQQALVLSIGFAVRVDQQGQKMTDYHTVKDARVDYHGLKTHDTIQTWREYWQDAKYTLAIWNTENATILLSQVKAAIQKPIYTPVLGRRSCALSRPLFECEVIAANHLEALALVEPFGGTVYADVSSTNSIPLKKRDVPIIHQPRQFASRMVYMSKAKGDSRVLE</sequence>
<dbReference type="Proteomes" id="UP001595555">
    <property type="component" value="Unassembled WGS sequence"/>
</dbReference>
<protein>
    <submittedName>
        <fullName evidence="2">Type I-E CRISPR-associated protein Cas5/CasD</fullName>
    </submittedName>
</protein>
<dbReference type="InterPro" id="IPR013422">
    <property type="entry name" value="CRISPR-assoc_prot_Cas5_N"/>
</dbReference>
<evidence type="ECO:0000313" key="3">
    <source>
        <dbReference type="Proteomes" id="UP001595555"/>
    </source>
</evidence>
<dbReference type="EMBL" id="JBHRTF010000006">
    <property type="protein sequence ID" value="MFC3117003.1"/>
    <property type="molecule type" value="Genomic_DNA"/>
</dbReference>
<evidence type="ECO:0000313" key="2">
    <source>
        <dbReference type="EMBL" id="MFC3117003.1"/>
    </source>
</evidence>
<evidence type="ECO:0000256" key="1">
    <source>
        <dbReference type="ARBA" id="ARBA00023118"/>
    </source>
</evidence>
<dbReference type="InterPro" id="IPR021124">
    <property type="entry name" value="CRISPR-assoc_prot_Cas5"/>
</dbReference>